<dbReference type="AlphaFoldDB" id="A0A2R4M1Q4"/>
<keyword evidence="1 2" id="KW-0238">DNA-binding</keyword>
<feature type="DNA-binding region" description="H-T-H motif" evidence="2">
    <location>
        <begin position="40"/>
        <end position="59"/>
    </location>
</feature>
<dbReference type="Pfam" id="PF21306">
    <property type="entry name" value="TetR_C_40"/>
    <property type="match status" value="1"/>
</dbReference>
<dbReference type="OrthoDB" id="9808189at2"/>
<dbReference type="Pfam" id="PF00440">
    <property type="entry name" value="TetR_N"/>
    <property type="match status" value="1"/>
</dbReference>
<organism evidence="4 5">
    <name type="scientific">Celeribacter baekdonensis</name>
    <dbReference type="NCBI Taxonomy" id="875171"/>
    <lineage>
        <taxon>Bacteria</taxon>
        <taxon>Pseudomonadati</taxon>
        <taxon>Pseudomonadota</taxon>
        <taxon>Alphaproteobacteria</taxon>
        <taxon>Rhodobacterales</taxon>
        <taxon>Roseobacteraceae</taxon>
        <taxon>Celeribacter</taxon>
    </lineage>
</organism>
<dbReference type="InterPro" id="IPR009057">
    <property type="entry name" value="Homeodomain-like_sf"/>
</dbReference>
<dbReference type="SUPFAM" id="SSF46689">
    <property type="entry name" value="Homeodomain-like"/>
    <property type="match status" value="1"/>
</dbReference>
<dbReference type="Gene3D" id="1.10.357.10">
    <property type="entry name" value="Tetracycline Repressor, domain 2"/>
    <property type="match status" value="1"/>
</dbReference>
<evidence type="ECO:0000256" key="1">
    <source>
        <dbReference type="ARBA" id="ARBA00023125"/>
    </source>
</evidence>
<dbReference type="PANTHER" id="PTHR30055:SF211">
    <property type="entry name" value="TRANSCRIPTIONAL REGULATOR, TETR FAMILY"/>
    <property type="match status" value="1"/>
</dbReference>
<dbReference type="PANTHER" id="PTHR30055">
    <property type="entry name" value="HTH-TYPE TRANSCRIPTIONAL REGULATOR RUTR"/>
    <property type="match status" value="1"/>
</dbReference>
<proteinExistence type="predicted"/>
<dbReference type="Proteomes" id="UP000241447">
    <property type="component" value="Chromosome"/>
</dbReference>
<evidence type="ECO:0000313" key="5">
    <source>
        <dbReference type="Proteomes" id="UP000241447"/>
    </source>
</evidence>
<name>A0A2R4M1Q4_9RHOB</name>
<dbReference type="InterPro" id="IPR049513">
    <property type="entry name" value="TetR_C_40"/>
</dbReference>
<dbReference type="GO" id="GO:0003700">
    <property type="term" value="F:DNA-binding transcription factor activity"/>
    <property type="evidence" value="ECO:0007669"/>
    <property type="project" value="TreeGrafter"/>
</dbReference>
<protein>
    <submittedName>
        <fullName evidence="4">TetR/AcrR family transcriptional regulator</fullName>
    </submittedName>
</protein>
<dbReference type="InterPro" id="IPR050109">
    <property type="entry name" value="HTH-type_TetR-like_transc_reg"/>
</dbReference>
<dbReference type="PROSITE" id="PS50977">
    <property type="entry name" value="HTH_TETR_2"/>
    <property type="match status" value="1"/>
</dbReference>
<dbReference type="PRINTS" id="PR00455">
    <property type="entry name" value="HTHTETR"/>
</dbReference>
<evidence type="ECO:0000313" key="4">
    <source>
        <dbReference type="EMBL" id="AVW91093.1"/>
    </source>
</evidence>
<evidence type="ECO:0000256" key="2">
    <source>
        <dbReference type="PROSITE-ProRule" id="PRU00335"/>
    </source>
</evidence>
<dbReference type="InterPro" id="IPR023772">
    <property type="entry name" value="DNA-bd_HTH_TetR-type_CS"/>
</dbReference>
<reference evidence="4 5" key="1">
    <citation type="submission" date="2018-03" db="EMBL/GenBank/DDBJ databases">
        <title>The Complete Genome of Celeribacter baekdonensis strain LH4, a Thiosulfate-Oxidizing Alphaproteobacterium Isolated from Gulf of Mexico Continental Slope Sediments.</title>
        <authorList>
            <person name="Flood B.E."/>
            <person name="Bailey J.V."/>
            <person name="Leprich D."/>
        </authorList>
    </citation>
    <scope>NUCLEOTIDE SEQUENCE [LARGE SCALE GENOMIC DNA]</scope>
    <source>
        <strain evidence="4 5">LH4</strain>
    </source>
</reference>
<dbReference type="GO" id="GO:0000976">
    <property type="term" value="F:transcription cis-regulatory region binding"/>
    <property type="evidence" value="ECO:0007669"/>
    <property type="project" value="TreeGrafter"/>
</dbReference>
<feature type="domain" description="HTH tetR-type" evidence="3">
    <location>
        <begin position="17"/>
        <end position="77"/>
    </location>
</feature>
<dbReference type="InterPro" id="IPR001647">
    <property type="entry name" value="HTH_TetR"/>
</dbReference>
<dbReference type="EMBL" id="CP028475">
    <property type="protein sequence ID" value="AVW91093.1"/>
    <property type="molecule type" value="Genomic_DNA"/>
</dbReference>
<sequence>MKSDTKPSEGRVARRQRRNRVALIEAASAIMTEKGVDATTMLEIAERADVGAGTVYNYFKSKDDLALAVLENLMHILALRIEQVTNRFDDPEQVYAFGIRTVLDEATDDPRWQQLLHRSEVIADTAYRVMGPFATRDMRQAEAAGRFRTPDPDLIWRLTTQAIMGAALAMSEGRLTHDCRRDIIVRLLCMTGIGLEGATELAARDRPPLPGKMSSD</sequence>
<evidence type="ECO:0000259" key="3">
    <source>
        <dbReference type="PROSITE" id="PS50977"/>
    </source>
</evidence>
<dbReference type="KEGG" id="cbak:DA792_08325"/>
<gene>
    <name evidence="4" type="ORF">DA792_08325</name>
</gene>
<accession>A0A2R4M1Q4</accession>
<dbReference type="PROSITE" id="PS01081">
    <property type="entry name" value="HTH_TETR_1"/>
    <property type="match status" value="1"/>
</dbReference>